<dbReference type="PANTHER" id="PTHR31672">
    <property type="entry name" value="BNACNNG10540D PROTEIN"/>
    <property type="match status" value="1"/>
</dbReference>
<name>A0A6D2JTX8_9BRAS</name>
<dbReference type="SUPFAM" id="SSF81383">
    <property type="entry name" value="F-box domain"/>
    <property type="match status" value="1"/>
</dbReference>
<evidence type="ECO:0000313" key="4">
    <source>
        <dbReference type="Proteomes" id="UP000467841"/>
    </source>
</evidence>
<proteinExistence type="predicted"/>
<dbReference type="EMBL" id="CACVBM020001488">
    <property type="protein sequence ID" value="CAA7051720.1"/>
    <property type="molecule type" value="Genomic_DNA"/>
</dbReference>
<organism evidence="2 4">
    <name type="scientific">Microthlaspi erraticum</name>
    <dbReference type="NCBI Taxonomy" id="1685480"/>
    <lineage>
        <taxon>Eukaryota</taxon>
        <taxon>Viridiplantae</taxon>
        <taxon>Streptophyta</taxon>
        <taxon>Embryophyta</taxon>
        <taxon>Tracheophyta</taxon>
        <taxon>Spermatophyta</taxon>
        <taxon>Magnoliopsida</taxon>
        <taxon>eudicotyledons</taxon>
        <taxon>Gunneridae</taxon>
        <taxon>Pentapetalae</taxon>
        <taxon>rosids</taxon>
        <taxon>malvids</taxon>
        <taxon>Brassicales</taxon>
        <taxon>Brassicaceae</taxon>
        <taxon>Coluteocarpeae</taxon>
        <taxon>Microthlaspi</taxon>
    </lineage>
</organism>
<feature type="domain" description="F-box associated beta-propeller type 1" evidence="1">
    <location>
        <begin position="132"/>
        <end position="409"/>
    </location>
</feature>
<evidence type="ECO:0000259" key="1">
    <source>
        <dbReference type="Pfam" id="PF07734"/>
    </source>
</evidence>
<dbReference type="AlphaFoldDB" id="A0A6D2JTX8"/>
<sequence>MEIFRDLPMDLVEDEILTHVPARNLKGLGSTCKRWNRLFYGDRRFATKHAEKAAKQFVVLMLTRACRICPTIVDLDGKIPSFEVQSELSLVDPKYPASQFGVDIPFHSEFDYGAARVDVDAVLHYEFKYPAAEFHVGAVCHCDGLLLCTSADESRFVVGNPFTGETKWFEPSYRDRKERFFVLGYGKDKSYKVLSFYHYEKDYEIYEFGSDTWRVVDEILAPGWELGYSSYQVSLKGSTYWFAEDETRTQTRWSLVKFDYSAEKCVPVALPYESKDFEIRSLSVVKEEKLSVLLQREDASKTQVWVTNKIDDENGSSPVVSWSMVLALDLGRDLFWSNSGTFLLDEEKKVVMTTARFLDLEDEDETETETKDRLCIVGEDNQVTEVPFGLVETDAFGAAIFNYVPSLVQFERAGGERERAGDM</sequence>
<keyword evidence="4" id="KW-1185">Reference proteome</keyword>
<dbReference type="EMBL" id="CACVBM020001274">
    <property type="protein sequence ID" value="CAA7043284.1"/>
    <property type="molecule type" value="Genomic_DNA"/>
</dbReference>
<evidence type="ECO:0000313" key="2">
    <source>
        <dbReference type="EMBL" id="CAA7043284.1"/>
    </source>
</evidence>
<protein>
    <recommendedName>
        <fullName evidence="1">F-box associated beta-propeller type 1 domain-containing protein</fullName>
    </recommendedName>
</protein>
<dbReference type="NCBIfam" id="TIGR01640">
    <property type="entry name" value="F_box_assoc_1"/>
    <property type="match status" value="1"/>
</dbReference>
<dbReference type="PANTHER" id="PTHR31672:SF13">
    <property type="entry name" value="F-BOX PROTEIN CPR30-LIKE"/>
    <property type="match status" value="1"/>
</dbReference>
<dbReference type="Proteomes" id="UP000467841">
    <property type="component" value="Unassembled WGS sequence"/>
</dbReference>
<gene>
    <name evidence="2" type="ORF">MERR_LOCUS30519</name>
    <name evidence="3" type="ORF">MERR_LOCUS38955</name>
</gene>
<dbReference type="Pfam" id="PF07734">
    <property type="entry name" value="FBA_1"/>
    <property type="match status" value="1"/>
</dbReference>
<dbReference type="InterPro" id="IPR050796">
    <property type="entry name" value="SCF_F-box_component"/>
</dbReference>
<reference evidence="2 4" key="1">
    <citation type="submission" date="2020-01" db="EMBL/GenBank/DDBJ databases">
        <authorList>
            <person name="Mishra B."/>
        </authorList>
    </citation>
    <scope>NUCLEOTIDE SEQUENCE [LARGE SCALE GENOMIC DNA]</scope>
</reference>
<dbReference type="InterPro" id="IPR036047">
    <property type="entry name" value="F-box-like_dom_sf"/>
</dbReference>
<accession>A0A6D2JTX8</accession>
<dbReference type="InterPro" id="IPR017451">
    <property type="entry name" value="F-box-assoc_interact_dom"/>
</dbReference>
<dbReference type="OrthoDB" id="1036825at2759"/>
<evidence type="ECO:0000313" key="3">
    <source>
        <dbReference type="EMBL" id="CAA7051720.1"/>
    </source>
</evidence>
<dbReference type="InterPro" id="IPR006527">
    <property type="entry name" value="F-box-assoc_dom_typ1"/>
</dbReference>